<feature type="transmembrane region" description="Helical" evidence="6">
    <location>
        <begin position="285"/>
        <end position="302"/>
    </location>
</feature>
<dbReference type="GO" id="GO:0043025">
    <property type="term" value="C:neuronal cell body"/>
    <property type="evidence" value="ECO:0000318"/>
    <property type="project" value="GO_Central"/>
</dbReference>
<protein>
    <recommendedName>
        <fullName evidence="9">Gustatory receptor</fullName>
    </recommendedName>
</protein>
<dbReference type="KEGG" id="dpx:DAPPUDRAFT_116535"/>
<name>E9HPP8_DAPPU</name>
<dbReference type="InterPro" id="IPR013604">
    <property type="entry name" value="7TM_chemorcpt"/>
</dbReference>
<dbReference type="GO" id="GO:0030425">
    <property type="term" value="C:dendrite"/>
    <property type="evidence" value="ECO:0000318"/>
    <property type="project" value="GO_Central"/>
</dbReference>
<feature type="transmembrane region" description="Helical" evidence="6">
    <location>
        <begin position="83"/>
        <end position="107"/>
    </location>
</feature>
<gene>
    <name evidence="7" type="primary">DpuGr40</name>
    <name evidence="7" type="ORF">DAPPUDRAFT_116535</name>
</gene>
<dbReference type="GO" id="GO:0008049">
    <property type="term" value="P:male courtship behavior"/>
    <property type="evidence" value="ECO:0000318"/>
    <property type="project" value="GO_Central"/>
</dbReference>
<dbReference type="FunCoup" id="E9HPP8">
    <property type="interactions" value="27"/>
</dbReference>
<keyword evidence="5 6" id="KW-0472">Membrane</keyword>
<dbReference type="GO" id="GO:0007635">
    <property type="term" value="P:chemosensory behavior"/>
    <property type="evidence" value="ECO:0000318"/>
    <property type="project" value="GO_Central"/>
</dbReference>
<dbReference type="Pfam" id="PF08395">
    <property type="entry name" value="7tm_7"/>
    <property type="match status" value="1"/>
</dbReference>
<dbReference type="OrthoDB" id="6377546at2759"/>
<evidence type="ECO:0000313" key="8">
    <source>
        <dbReference type="Proteomes" id="UP000000305"/>
    </source>
</evidence>
<feature type="transmembrane region" description="Helical" evidence="6">
    <location>
        <begin position="6"/>
        <end position="26"/>
    </location>
</feature>
<feature type="transmembrane region" description="Helical" evidence="6">
    <location>
        <begin position="47"/>
        <end position="71"/>
    </location>
</feature>
<dbReference type="HOGENOM" id="CLU_704495_0_0_1"/>
<organism evidence="7 8">
    <name type="scientific">Daphnia pulex</name>
    <name type="common">Water flea</name>
    <dbReference type="NCBI Taxonomy" id="6669"/>
    <lineage>
        <taxon>Eukaryota</taxon>
        <taxon>Metazoa</taxon>
        <taxon>Ecdysozoa</taxon>
        <taxon>Arthropoda</taxon>
        <taxon>Crustacea</taxon>
        <taxon>Branchiopoda</taxon>
        <taxon>Diplostraca</taxon>
        <taxon>Cladocera</taxon>
        <taxon>Anomopoda</taxon>
        <taxon>Daphniidae</taxon>
        <taxon>Daphnia</taxon>
    </lineage>
</organism>
<dbReference type="GO" id="GO:0005886">
    <property type="term" value="C:plasma membrane"/>
    <property type="evidence" value="ECO:0007669"/>
    <property type="project" value="UniProtKB-SubCell"/>
</dbReference>
<dbReference type="PhylomeDB" id="E9HPP8"/>
<feature type="transmembrane region" description="Helical" evidence="6">
    <location>
        <begin position="309"/>
        <end position="332"/>
    </location>
</feature>
<evidence type="ECO:0008006" key="9">
    <source>
        <dbReference type="Google" id="ProtNLM"/>
    </source>
</evidence>
<dbReference type="GO" id="GO:0030424">
    <property type="term" value="C:axon"/>
    <property type="evidence" value="ECO:0000318"/>
    <property type="project" value="GO_Central"/>
</dbReference>
<feature type="transmembrane region" description="Helical" evidence="6">
    <location>
        <begin position="144"/>
        <end position="162"/>
    </location>
</feature>
<keyword evidence="2" id="KW-1003">Cell membrane</keyword>
<evidence type="ECO:0000256" key="1">
    <source>
        <dbReference type="ARBA" id="ARBA00004651"/>
    </source>
</evidence>
<dbReference type="AlphaFoldDB" id="E9HPP8"/>
<dbReference type="GO" id="GO:0050909">
    <property type="term" value="P:sensory perception of taste"/>
    <property type="evidence" value="ECO:0007669"/>
    <property type="project" value="InterPro"/>
</dbReference>
<reference evidence="7 8" key="1">
    <citation type="journal article" date="2011" name="Science">
        <title>The ecoresponsive genome of Daphnia pulex.</title>
        <authorList>
            <person name="Colbourne J.K."/>
            <person name="Pfrender M.E."/>
            <person name="Gilbert D."/>
            <person name="Thomas W.K."/>
            <person name="Tucker A."/>
            <person name="Oakley T.H."/>
            <person name="Tokishita S."/>
            <person name="Aerts A."/>
            <person name="Arnold G.J."/>
            <person name="Basu M.K."/>
            <person name="Bauer D.J."/>
            <person name="Caceres C.E."/>
            <person name="Carmel L."/>
            <person name="Casola C."/>
            <person name="Choi J.H."/>
            <person name="Detter J.C."/>
            <person name="Dong Q."/>
            <person name="Dusheyko S."/>
            <person name="Eads B.D."/>
            <person name="Frohlich T."/>
            <person name="Geiler-Samerotte K.A."/>
            <person name="Gerlach D."/>
            <person name="Hatcher P."/>
            <person name="Jogdeo S."/>
            <person name="Krijgsveld J."/>
            <person name="Kriventseva E.V."/>
            <person name="Kultz D."/>
            <person name="Laforsch C."/>
            <person name="Lindquist E."/>
            <person name="Lopez J."/>
            <person name="Manak J.R."/>
            <person name="Muller J."/>
            <person name="Pangilinan J."/>
            <person name="Patwardhan R.P."/>
            <person name="Pitluck S."/>
            <person name="Pritham E.J."/>
            <person name="Rechtsteiner A."/>
            <person name="Rho M."/>
            <person name="Rogozin I.B."/>
            <person name="Sakarya O."/>
            <person name="Salamov A."/>
            <person name="Schaack S."/>
            <person name="Shapiro H."/>
            <person name="Shiga Y."/>
            <person name="Skalitzky C."/>
            <person name="Smith Z."/>
            <person name="Souvorov A."/>
            <person name="Sung W."/>
            <person name="Tang Z."/>
            <person name="Tsuchiya D."/>
            <person name="Tu H."/>
            <person name="Vos H."/>
            <person name="Wang M."/>
            <person name="Wolf Y.I."/>
            <person name="Yamagata H."/>
            <person name="Yamada T."/>
            <person name="Ye Y."/>
            <person name="Shaw J.R."/>
            <person name="Andrews J."/>
            <person name="Crease T.J."/>
            <person name="Tang H."/>
            <person name="Lucas S.M."/>
            <person name="Robertson H.M."/>
            <person name="Bork P."/>
            <person name="Koonin E.V."/>
            <person name="Zdobnov E.M."/>
            <person name="Grigoriev I.V."/>
            <person name="Lynch M."/>
            <person name="Boore J.L."/>
        </authorList>
    </citation>
    <scope>NUCLEOTIDE SEQUENCE [LARGE SCALE GENOMIC DNA]</scope>
</reference>
<comment type="subcellular location">
    <subcellularLocation>
        <location evidence="1">Cell membrane</location>
        <topology evidence="1">Multi-pass membrane protein</topology>
    </subcellularLocation>
</comment>
<evidence type="ECO:0000313" key="7">
    <source>
        <dbReference type="EMBL" id="EFX66300.1"/>
    </source>
</evidence>
<feature type="transmembrane region" description="Helical" evidence="6">
    <location>
        <begin position="182"/>
        <end position="206"/>
    </location>
</feature>
<keyword evidence="3 6" id="KW-0812">Transmembrane</keyword>
<evidence type="ECO:0000256" key="5">
    <source>
        <dbReference type="ARBA" id="ARBA00023136"/>
    </source>
</evidence>
<sequence>MRVFLQLRPFVWFCQFFGIIPFYMVIDDSPAKTFEKFSFSLRHPVTWWFSFLFISLIVLPVLDIQVVWQIIPHTDDAPTHVPPIFLGFILQEHVFSFILLASARYMICKHACIRRAVSLVQKVNNELMVEDMPSEYIPAVRKHVIAAILSPLIASISVMVSNPTIFNSKVQTAGLAFAVLNVISRCIMIVMVMGSFLLSYLCYYIVSCYIRLIMSNLERLQRLSEVEMLVEMVSETRKTAWIPMSYTRKQKLKNSKRMFGYLCEALVELNQAFSFPVLIFLTLRLISSAFSLYVAISGLLNANNLILRALVPSFATISIIGLFGILIVFRAADLPIIQMRELRERIFSILNEEKDLDMDMELEVIFFLLIPTCAYKAVAFLQDISEERVRLSAAGLFSVGMNVVPSVKLF</sequence>
<evidence type="ECO:0000256" key="3">
    <source>
        <dbReference type="ARBA" id="ARBA00022692"/>
    </source>
</evidence>
<keyword evidence="4 6" id="KW-1133">Transmembrane helix</keyword>
<dbReference type="Proteomes" id="UP000000305">
    <property type="component" value="Unassembled WGS sequence"/>
</dbReference>
<evidence type="ECO:0000256" key="4">
    <source>
        <dbReference type="ARBA" id="ARBA00022989"/>
    </source>
</evidence>
<dbReference type="EMBL" id="GL732708">
    <property type="protein sequence ID" value="EFX66300.1"/>
    <property type="molecule type" value="Genomic_DNA"/>
</dbReference>
<accession>E9HPP8</accession>
<keyword evidence="8" id="KW-1185">Reference proteome</keyword>
<evidence type="ECO:0000256" key="2">
    <source>
        <dbReference type="ARBA" id="ARBA00022475"/>
    </source>
</evidence>
<evidence type="ECO:0000256" key="6">
    <source>
        <dbReference type="SAM" id="Phobius"/>
    </source>
</evidence>
<dbReference type="InParanoid" id="E9HPP8"/>
<proteinExistence type="predicted"/>